<dbReference type="Pfam" id="PF12625">
    <property type="entry name" value="Arabinose_bd"/>
    <property type="match status" value="1"/>
</dbReference>
<keyword evidence="2 5" id="KW-0238">DNA-binding</keyword>
<evidence type="ECO:0000313" key="6">
    <source>
        <dbReference type="Proteomes" id="UP000544110"/>
    </source>
</evidence>
<dbReference type="SMART" id="SM00342">
    <property type="entry name" value="HTH_ARAC"/>
    <property type="match status" value="1"/>
</dbReference>
<accession>A0A7Y9RWY4</accession>
<evidence type="ECO:0000256" key="3">
    <source>
        <dbReference type="ARBA" id="ARBA00023163"/>
    </source>
</evidence>
<evidence type="ECO:0000256" key="1">
    <source>
        <dbReference type="ARBA" id="ARBA00023015"/>
    </source>
</evidence>
<comment type="caution">
    <text evidence="5">The sequence shown here is derived from an EMBL/GenBank/DDBJ whole genome shotgun (WGS) entry which is preliminary data.</text>
</comment>
<dbReference type="EMBL" id="JACCAC010000001">
    <property type="protein sequence ID" value="NYG55505.1"/>
    <property type="molecule type" value="Genomic_DNA"/>
</dbReference>
<dbReference type="InterPro" id="IPR032687">
    <property type="entry name" value="AraC-type_N"/>
</dbReference>
<feature type="domain" description="HTH araC/xylS-type" evidence="4">
    <location>
        <begin position="227"/>
        <end position="324"/>
    </location>
</feature>
<sequence>MLELPRPASPATRRPDFPRGVGSTVLLVEYAASRGLAQEAALRGSGLTAADLADPDRQVTAEQELRVVRNLLVLVPREEQAAAGREVGRRYHVSTFGIFGFALLSSPTVLDAVDVALRFWDLSFAFALPEAHLEGDAVVFSLSTTGVPADVQPFVLARDAAAVETVLDELLPGEPAPRFEPGTHRLPLPAAYLSRALPQGNPGTLAVCRAMCEDVVMARRARSGLAQRVRVLVTQRVAAGAAMEAVASDLGMSGRTLRRRLAEEGTSYQALLDEVRESLALEMLGTGRLPVEDVALRLGYAEASSFIHAFRRWRGTTPAAHQRALREAGDPA</sequence>
<keyword evidence="3" id="KW-0804">Transcription</keyword>
<name>A0A7Y9RWY4_9ACTN</name>
<reference evidence="5 6" key="1">
    <citation type="submission" date="2020-07" db="EMBL/GenBank/DDBJ databases">
        <title>Sequencing the genomes of 1000 actinobacteria strains.</title>
        <authorList>
            <person name="Klenk H.-P."/>
        </authorList>
    </citation>
    <scope>NUCLEOTIDE SEQUENCE [LARGE SCALE GENOMIC DNA]</scope>
    <source>
        <strain evidence="5 6">DSM 24552</strain>
    </source>
</reference>
<dbReference type="Gene3D" id="1.10.10.60">
    <property type="entry name" value="Homeodomain-like"/>
    <property type="match status" value="1"/>
</dbReference>
<dbReference type="RefSeq" id="WP_218848781.1">
    <property type="nucleotide sequence ID" value="NZ_JACCAC010000001.1"/>
</dbReference>
<dbReference type="GO" id="GO:0005829">
    <property type="term" value="C:cytosol"/>
    <property type="evidence" value="ECO:0007669"/>
    <property type="project" value="TreeGrafter"/>
</dbReference>
<organism evidence="5 6">
    <name type="scientific">Nocardioides perillae</name>
    <dbReference type="NCBI Taxonomy" id="1119534"/>
    <lineage>
        <taxon>Bacteria</taxon>
        <taxon>Bacillati</taxon>
        <taxon>Actinomycetota</taxon>
        <taxon>Actinomycetes</taxon>
        <taxon>Propionibacteriales</taxon>
        <taxon>Nocardioidaceae</taxon>
        <taxon>Nocardioides</taxon>
    </lineage>
</organism>
<dbReference type="GO" id="GO:0000976">
    <property type="term" value="F:transcription cis-regulatory region binding"/>
    <property type="evidence" value="ECO:0007669"/>
    <property type="project" value="TreeGrafter"/>
</dbReference>
<dbReference type="Proteomes" id="UP000544110">
    <property type="component" value="Unassembled WGS sequence"/>
</dbReference>
<evidence type="ECO:0000259" key="4">
    <source>
        <dbReference type="PROSITE" id="PS01124"/>
    </source>
</evidence>
<dbReference type="Pfam" id="PF12833">
    <property type="entry name" value="HTH_18"/>
    <property type="match status" value="1"/>
</dbReference>
<dbReference type="PROSITE" id="PS01124">
    <property type="entry name" value="HTH_ARAC_FAMILY_2"/>
    <property type="match status" value="1"/>
</dbReference>
<dbReference type="PANTHER" id="PTHR47894">
    <property type="entry name" value="HTH-TYPE TRANSCRIPTIONAL REGULATOR GADX"/>
    <property type="match status" value="1"/>
</dbReference>
<gene>
    <name evidence="5" type="ORF">BJ989_001809</name>
</gene>
<keyword evidence="6" id="KW-1185">Reference proteome</keyword>
<evidence type="ECO:0000256" key="2">
    <source>
        <dbReference type="ARBA" id="ARBA00023125"/>
    </source>
</evidence>
<proteinExistence type="predicted"/>
<evidence type="ECO:0000313" key="5">
    <source>
        <dbReference type="EMBL" id="NYG55505.1"/>
    </source>
</evidence>
<dbReference type="AlphaFoldDB" id="A0A7Y9RWY4"/>
<dbReference type="InterPro" id="IPR018060">
    <property type="entry name" value="HTH_AraC"/>
</dbReference>
<dbReference type="GO" id="GO:0003700">
    <property type="term" value="F:DNA-binding transcription factor activity"/>
    <property type="evidence" value="ECO:0007669"/>
    <property type="project" value="InterPro"/>
</dbReference>
<dbReference type="SUPFAM" id="SSF46689">
    <property type="entry name" value="Homeodomain-like"/>
    <property type="match status" value="1"/>
</dbReference>
<dbReference type="InterPro" id="IPR009057">
    <property type="entry name" value="Homeodomain-like_sf"/>
</dbReference>
<protein>
    <submittedName>
        <fullName evidence="5">AraC-like DNA-binding protein</fullName>
    </submittedName>
</protein>
<dbReference type="PANTHER" id="PTHR47894:SF1">
    <property type="entry name" value="HTH-TYPE TRANSCRIPTIONAL REGULATOR VQSM"/>
    <property type="match status" value="1"/>
</dbReference>
<keyword evidence="1" id="KW-0805">Transcription regulation</keyword>